<dbReference type="Proteomes" id="UP000218628">
    <property type="component" value="Plasmid unnamed"/>
</dbReference>
<dbReference type="EMBL" id="CP023509">
    <property type="protein sequence ID" value="ATF62173.1"/>
    <property type="molecule type" value="Genomic_DNA"/>
</dbReference>
<evidence type="ECO:0000313" key="2">
    <source>
        <dbReference type="Proteomes" id="UP000218628"/>
    </source>
</evidence>
<dbReference type="RefSeq" id="WP_096740565.1">
    <property type="nucleotide sequence ID" value="NZ_CP023509.1"/>
</dbReference>
<dbReference type="Pfam" id="PF16259">
    <property type="entry name" value="DUF4913"/>
    <property type="match status" value="1"/>
</dbReference>
<accession>A0A291DCP7</accession>
<proteinExistence type="predicted"/>
<sequence>MSEFEEPFDEDEIDTVFPNAGEFVQSWLLPVFNRKANGRDVFWCPEWWKHPEAVFRLTSLWRSWEVARAEPATMGSWTRDQLDYHLQILMSSTGPFRYCSLTEHNSERYQRDTAALIKEPPPGVFDMLI</sequence>
<organism evidence="1 2">
    <name type="scientific">Rothia mucilaginosa</name>
    <dbReference type="NCBI Taxonomy" id="43675"/>
    <lineage>
        <taxon>Bacteria</taxon>
        <taxon>Bacillati</taxon>
        <taxon>Actinomycetota</taxon>
        <taxon>Actinomycetes</taxon>
        <taxon>Micrococcales</taxon>
        <taxon>Micrococcaceae</taxon>
        <taxon>Rothia</taxon>
    </lineage>
</organism>
<gene>
    <name evidence="1" type="ORF">CO690_00215</name>
</gene>
<reference evidence="2" key="1">
    <citation type="submission" date="2017-09" db="EMBL/GenBank/DDBJ databases">
        <title>FDA dAtabase for Regulatory Grade micrObial Sequences (FDA-ARGOS): Supporting development and validation of Infectious Disease Dx tests.</title>
        <authorList>
            <person name="Minogue T."/>
            <person name="Wolcott M."/>
            <person name="Wasieloski L."/>
            <person name="Aguilar W."/>
            <person name="Moore D."/>
            <person name="Tallon L."/>
            <person name="Sadzewicz L."/>
            <person name="Ott S."/>
            <person name="Zhao X."/>
            <person name="Nagaraj S."/>
            <person name="Vavikolanu K."/>
            <person name="Aluvathingal J."/>
            <person name="Nadendla S."/>
            <person name="Sichtig H."/>
        </authorList>
    </citation>
    <scope>NUCLEOTIDE SEQUENCE [LARGE SCALE GENOMIC DNA]</scope>
    <source>
        <strain evidence="2">FDAARGOS_369</strain>
        <plasmid evidence="2">Plasmid unnamed</plasmid>
    </source>
</reference>
<geneLocation type="plasmid" evidence="1">
    <name>unnamed</name>
</geneLocation>
<protein>
    <submittedName>
        <fullName evidence="1">DUF4913 domain-containing protein</fullName>
    </submittedName>
</protein>
<dbReference type="AlphaFoldDB" id="A0A291DCP7"/>
<evidence type="ECO:0000313" key="1">
    <source>
        <dbReference type="EMBL" id="ATF62173.1"/>
    </source>
</evidence>
<name>A0A291DCP7_9MICC</name>
<dbReference type="InterPro" id="IPR032584">
    <property type="entry name" value="DUF4913"/>
</dbReference>
<keyword evidence="1" id="KW-0614">Plasmid</keyword>